<feature type="region of interest" description="Disordered" evidence="1">
    <location>
        <begin position="32"/>
        <end position="57"/>
    </location>
</feature>
<protein>
    <submittedName>
        <fullName evidence="2">Uncharacterized protein</fullName>
    </submittedName>
</protein>
<dbReference type="EMBL" id="RCMV01000430">
    <property type="protein sequence ID" value="KAG3217308.1"/>
    <property type="molecule type" value="Genomic_DNA"/>
</dbReference>
<dbReference type="AlphaFoldDB" id="A0A8T1CW06"/>
<evidence type="ECO:0000313" key="2">
    <source>
        <dbReference type="EMBL" id="KAG2928160.1"/>
    </source>
</evidence>
<sequence>MRKCAGCGRKMENALEFTGASAAKAWLYDREEEGGNNRERKSHPNFDAKLPADGRAQ</sequence>
<evidence type="ECO:0000256" key="1">
    <source>
        <dbReference type="SAM" id="MobiDB-lite"/>
    </source>
</evidence>
<organism evidence="2 4">
    <name type="scientific">Phytophthora cactorum</name>
    <dbReference type="NCBI Taxonomy" id="29920"/>
    <lineage>
        <taxon>Eukaryota</taxon>
        <taxon>Sar</taxon>
        <taxon>Stramenopiles</taxon>
        <taxon>Oomycota</taxon>
        <taxon>Peronosporomycetes</taxon>
        <taxon>Peronosporales</taxon>
        <taxon>Peronosporaceae</taxon>
        <taxon>Phytophthora</taxon>
    </lineage>
</organism>
<comment type="caution">
    <text evidence="2">The sequence shown here is derived from an EMBL/GenBank/DDBJ whole genome shotgun (WGS) entry which is preliminary data.</text>
</comment>
<dbReference type="EMBL" id="RCMK01000448">
    <property type="protein sequence ID" value="KAG2928160.1"/>
    <property type="molecule type" value="Genomic_DNA"/>
</dbReference>
<evidence type="ECO:0000313" key="3">
    <source>
        <dbReference type="EMBL" id="KAG3217308.1"/>
    </source>
</evidence>
<proteinExistence type="predicted"/>
<accession>A0A8T1CW06</accession>
<reference evidence="2" key="1">
    <citation type="submission" date="2018-10" db="EMBL/GenBank/DDBJ databases">
        <title>Effector identification in a new, highly contiguous assembly of the strawberry crown rot pathogen Phytophthora cactorum.</title>
        <authorList>
            <person name="Armitage A.D."/>
            <person name="Nellist C.F."/>
            <person name="Bates H."/>
            <person name="Vickerstaff R.J."/>
            <person name="Harrison R.J."/>
        </authorList>
    </citation>
    <scope>NUCLEOTIDE SEQUENCE</scope>
    <source>
        <strain evidence="2">4040</strain>
        <strain evidence="3">P421</strain>
    </source>
</reference>
<gene>
    <name evidence="2" type="ORF">PC117_g14383</name>
    <name evidence="3" type="ORF">PC129_g11856</name>
</gene>
<evidence type="ECO:0000313" key="4">
    <source>
        <dbReference type="Proteomes" id="UP000736787"/>
    </source>
</evidence>
<dbReference type="Proteomes" id="UP000760860">
    <property type="component" value="Unassembled WGS sequence"/>
</dbReference>
<dbReference type="Proteomes" id="UP000736787">
    <property type="component" value="Unassembled WGS sequence"/>
</dbReference>
<name>A0A8T1CW06_9STRA</name>